<keyword evidence="19" id="KW-1185">Reference proteome</keyword>
<dbReference type="InterPro" id="IPR007867">
    <property type="entry name" value="GMC_OxRtase_C"/>
</dbReference>
<evidence type="ECO:0000256" key="14">
    <source>
        <dbReference type="ARBA" id="ARBA00049744"/>
    </source>
</evidence>
<evidence type="ECO:0000313" key="18">
    <source>
        <dbReference type="EMBL" id="GIJ23083.1"/>
    </source>
</evidence>
<comment type="pathway">
    <text evidence="12">Steroid metabolism; cholesterol degradation.</text>
</comment>
<dbReference type="Pfam" id="PF05199">
    <property type="entry name" value="GMC_oxred_C"/>
    <property type="match status" value="1"/>
</dbReference>
<evidence type="ECO:0000256" key="7">
    <source>
        <dbReference type="ARBA" id="ARBA00023098"/>
    </source>
</evidence>
<feature type="region of interest" description="Disordered" evidence="16">
    <location>
        <begin position="524"/>
        <end position="560"/>
    </location>
</feature>
<reference evidence="18 19" key="1">
    <citation type="submission" date="2021-01" db="EMBL/GenBank/DDBJ databases">
        <title>Whole genome shotgun sequence of Verrucosispora lutea NBRC 106530.</title>
        <authorList>
            <person name="Komaki H."/>
            <person name="Tamura T."/>
        </authorList>
    </citation>
    <scope>NUCLEOTIDE SEQUENCE [LARGE SCALE GENOMIC DNA]</scope>
    <source>
        <strain evidence="18 19">NBRC 106530</strain>
    </source>
</reference>
<dbReference type="Gene3D" id="3.50.50.60">
    <property type="entry name" value="FAD/NAD(P)-binding domain"/>
    <property type="match status" value="3"/>
</dbReference>
<protein>
    <recommendedName>
        <fullName evidence="14">Cholesterol oxidase</fullName>
        <ecNumber evidence="13">1.1.3.6</ecNumber>
        <ecNumber evidence="11">5.3.3.1</ecNumber>
    </recommendedName>
    <alternativeName>
        <fullName evidence="15">Cholesterol isomerase</fullName>
    </alternativeName>
</protein>
<keyword evidence="6" id="KW-0560">Oxidoreductase</keyword>
<proteinExistence type="inferred from homology"/>
<evidence type="ECO:0000256" key="2">
    <source>
        <dbReference type="ARBA" id="ARBA00010790"/>
    </source>
</evidence>
<dbReference type="PANTHER" id="PTHR47470">
    <property type="entry name" value="CHOLESTEROL OXIDASE"/>
    <property type="match status" value="1"/>
</dbReference>
<feature type="domain" description="Rhodanese" evidence="17">
    <location>
        <begin position="5"/>
        <end position="46"/>
    </location>
</feature>
<keyword evidence="10" id="KW-0413">Isomerase</keyword>
<dbReference type="InterPro" id="IPR036188">
    <property type="entry name" value="FAD/NAD-bd_sf"/>
</dbReference>
<evidence type="ECO:0000256" key="12">
    <source>
        <dbReference type="ARBA" id="ARBA00049645"/>
    </source>
</evidence>
<evidence type="ECO:0000256" key="10">
    <source>
        <dbReference type="ARBA" id="ARBA00023235"/>
    </source>
</evidence>
<comment type="caution">
    <text evidence="18">The sequence shown here is derived from an EMBL/GenBank/DDBJ whole genome shotgun (WGS) entry which is preliminary data.</text>
</comment>
<dbReference type="InterPro" id="IPR001763">
    <property type="entry name" value="Rhodanese-like_dom"/>
</dbReference>
<gene>
    <name evidence="18" type="ORF">Vlu01_37070</name>
</gene>
<keyword evidence="8" id="KW-1207">Sterol metabolism</keyword>
<dbReference type="EC" id="5.3.3.1" evidence="11"/>
<dbReference type="InterPro" id="IPR052542">
    <property type="entry name" value="Cholesterol_Oxidase"/>
</dbReference>
<evidence type="ECO:0000256" key="6">
    <source>
        <dbReference type="ARBA" id="ARBA00023002"/>
    </source>
</evidence>
<keyword evidence="9" id="KW-0753">Steroid metabolism</keyword>
<sequence>MRYDVVVIGSGFGGSVAALRLAEKGYSVGVLEAGRRFADDDFPQTSWRLRRFLWAPRLGCFGIQRITLLRAADRRAGGGVLVLSGAGVGGGSLVYANTLYEPLDAFYDDPQWRHLTDWRAELAPHYDQAKRMLGVTRYPVTTAADRAMRQVAERMGVGHTFQPTPVGVHLGRPGERVADPYFGGAGPERTGCTHCGACMTGCRVGAKNTLVKNYLWLAERLGVRIHPLTTVTAVRPVDGGYQVHTERTGAWLRRRPQVIHADQVVFAAGALGTQRLLHKMREGGDLPGLSSRLGELTRTNSEAILGASVSRRKARERGVDFTGGVAITSSFHPDPQTHIEPARYGRGSNAMGLLQSLLVDGGPHRLRRWLGQLLRQPRSAVRMLSVRRWSERTVIALVMQSADNSLTLRLRRGPLGRRLVSRPGHGTPNPAWIPAGNEAVRLLAEEIDGTPGGALTEPFDIPVTAHLLGGAVIGASPDDGVIDPYHRVYGHPGLHVVDGAAVSANLGVNPSLTITAQAERAMSLWPNKGDPDPRPALGSPYRRLTPTHPHPTHHPLPPPP</sequence>
<dbReference type="PANTHER" id="PTHR47470:SF1">
    <property type="entry name" value="FAD-DEPENDENT OXIDOREDUCTASE 2 FAD BINDING DOMAIN-CONTAINING PROTEIN"/>
    <property type="match status" value="1"/>
</dbReference>
<name>A0ABQ4IYQ4_9ACTN</name>
<evidence type="ECO:0000256" key="3">
    <source>
        <dbReference type="ARBA" id="ARBA00022548"/>
    </source>
</evidence>
<dbReference type="EC" id="1.1.3.6" evidence="13"/>
<dbReference type="EMBL" id="BOPB01000021">
    <property type="protein sequence ID" value="GIJ23083.1"/>
    <property type="molecule type" value="Genomic_DNA"/>
</dbReference>
<evidence type="ECO:0000256" key="8">
    <source>
        <dbReference type="ARBA" id="ARBA00023166"/>
    </source>
</evidence>
<evidence type="ECO:0000256" key="11">
    <source>
        <dbReference type="ARBA" id="ARBA00038856"/>
    </source>
</evidence>
<comment type="similarity">
    <text evidence="2">Belongs to the GMC oxidoreductase family.</text>
</comment>
<dbReference type="PRINTS" id="PR00411">
    <property type="entry name" value="PNDRDTASEI"/>
</dbReference>
<organism evidence="18 19">
    <name type="scientific">Micromonospora lutea</name>
    <dbReference type="NCBI Taxonomy" id="419825"/>
    <lineage>
        <taxon>Bacteria</taxon>
        <taxon>Bacillati</taxon>
        <taxon>Actinomycetota</taxon>
        <taxon>Actinomycetes</taxon>
        <taxon>Micromonosporales</taxon>
        <taxon>Micromonosporaceae</taxon>
        <taxon>Micromonospora</taxon>
    </lineage>
</organism>
<dbReference type="InterPro" id="IPR006076">
    <property type="entry name" value="FAD-dep_OxRdtase"/>
</dbReference>
<keyword evidence="4" id="KW-0285">Flavoprotein</keyword>
<dbReference type="RefSeq" id="WP_204001187.1">
    <property type="nucleotide sequence ID" value="NZ_BOPB01000021.1"/>
</dbReference>
<evidence type="ECO:0000256" key="1">
    <source>
        <dbReference type="ARBA" id="ARBA00001974"/>
    </source>
</evidence>
<evidence type="ECO:0000259" key="17">
    <source>
        <dbReference type="PROSITE" id="PS50206"/>
    </source>
</evidence>
<accession>A0ABQ4IYQ4</accession>
<evidence type="ECO:0000313" key="19">
    <source>
        <dbReference type="Proteomes" id="UP000643165"/>
    </source>
</evidence>
<dbReference type="PROSITE" id="PS50206">
    <property type="entry name" value="RHODANESE_3"/>
    <property type="match status" value="1"/>
</dbReference>
<evidence type="ECO:0000256" key="13">
    <source>
        <dbReference type="ARBA" id="ARBA00049723"/>
    </source>
</evidence>
<evidence type="ECO:0000256" key="16">
    <source>
        <dbReference type="SAM" id="MobiDB-lite"/>
    </source>
</evidence>
<dbReference type="Pfam" id="PF01266">
    <property type="entry name" value="DAO"/>
    <property type="match status" value="1"/>
</dbReference>
<keyword evidence="7" id="KW-0443">Lipid metabolism</keyword>
<comment type="cofactor">
    <cofactor evidence="1">
        <name>FAD</name>
        <dbReference type="ChEBI" id="CHEBI:57692"/>
    </cofactor>
</comment>
<keyword evidence="3" id="KW-0153">Cholesterol metabolism</keyword>
<evidence type="ECO:0000256" key="15">
    <source>
        <dbReference type="ARBA" id="ARBA00049778"/>
    </source>
</evidence>
<dbReference type="Proteomes" id="UP000643165">
    <property type="component" value="Unassembled WGS sequence"/>
</dbReference>
<dbReference type="SUPFAM" id="SSF51905">
    <property type="entry name" value="FAD/NAD(P)-binding domain"/>
    <property type="match status" value="1"/>
</dbReference>
<evidence type="ECO:0000256" key="4">
    <source>
        <dbReference type="ARBA" id="ARBA00022630"/>
    </source>
</evidence>
<evidence type="ECO:0000256" key="9">
    <source>
        <dbReference type="ARBA" id="ARBA00023221"/>
    </source>
</evidence>
<evidence type="ECO:0000256" key="5">
    <source>
        <dbReference type="ARBA" id="ARBA00022827"/>
    </source>
</evidence>
<keyword evidence="5" id="KW-0274">FAD</keyword>